<proteinExistence type="predicted"/>
<comment type="caution">
    <text evidence="1">The sequence shown here is derived from an EMBL/GenBank/DDBJ whole genome shotgun (WGS) entry which is preliminary data.</text>
</comment>
<sequence>MADGESGTCTGRTTSLPACVRVDAASFLARSSFLLSGREGALRWVWLKEIFPRSRVSCACAISSSRGLTRLGVGCKFSCALTKRMGD</sequence>
<dbReference type="Proteomes" id="UP001159641">
    <property type="component" value="Unassembled WGS sequence"/>
</dbReference>
<organism evidence="1 2">
    <name type="scientific">Eschrichtius robustus</name>
    <name type="common">California gray whale</name>
    <name type="synonym">Eschrichtius gibbosus</name>
    <dbReference type="NCBI Taxonomy" id="9764"/>
    <lineage>
        <taxon>Eukaryota</taxon>
        <taxon>Metazoa</taxon>
        <taxon>Chordata</taxon>
        <taxon>Craniata</taxon>
        <taxon>Vertebrata</taxon>
        <taxon>Euteleostomi</taxon>
        <taxon>Mammalia</taxon>
        <taxon>Eutheria</taxon>
        <taxon>Laurasiatheria</taxon>
        <taxon>Artiodactyla</taxon>
        <taxon>Whippomorpha</taxon>
        <taxon>Cetacea</taxon>
        <taxon>Mysticeti</taxon>
        <taxon>Eschrichtiidae</taxon>
        <taxon>Eschrichtius</taxon>
    </lineage>
</organism>
<protein>
    <submittedName>
        <fullName evidence="1">Uncharacterized protein</fullName>
    </submittedName>
</protein>
<dbReference type="EMBL" id="JAIQCJ010002014">
    <property type="protein sequence ID" value="KAJ8785485.1"/>
    <property type="molecule type" value="Genomic_DNA"/>
</dbReference>
<gene>
    <name evidence="1" type="ORF">J1605_007082</name>
</gene>
<evidence type="ECO:0000313" key="2">
    <source>
        <dbReference type="Proteomes" id="UP001159641"/>
    </source>
</evidence>
<dbReference type="AlphaFoldDB" id="A0AB34H3K7"/>
<evidence type="ECO:0000313" key="1">
    <source>
        <dbReference type="EMBL" id="KAJ8785485.1"/>
    </source>
</evidence>
<keyword evidence="2" id="KW-1185">Reference proteome</keyword>
<accession>A0AB34H3K7</accession>
<reference evidence="1 2" key="1">
    <citation type="submission" date="2022-11" db="EMBL/GenBank/DDBJ databases">
        <title>Whole genome sequence of Eschrichtius robustus ER-17-0199.</title>
        <authorList>
            <person name="Bruniche-Olsen A."/>
            <person name="Black A.N."/>
            <person name="Fields C.J."/>
            <person name="Walden K."/>
            <person name="Dewoody J.A."/>
        </authorList>
    </citation>
    <scope>NUCLEOTIDE SEQUENCE [LARGE SCALE GENOMIC DNA]</scope>
    <source>
        <strain evidence="1">ER-17-0199</strain>
        <tissue evidence="1">Blubber</tissue>
    </source>
</reference>
<name>A0AB34H3K7_ESCRO</name>